<name>A0A1V9XZZ6_9ACAR</name>
<accession>A0A1V9XZZ6</accession>
<dbReference type="Proteomes" id="UP000192247">
    <property type="component" value="Unassembled WGS sequence"/>
</dbReference>
<dbReference type="EMBL" id="MNPL01001540">
    <property type="protein sequence ID" value="OQR79055.1"/>
    <property type="molecule type" value="Genomic_DNA"/>
</dbReference>
<dbReference type="InParanoid" id="A0A1V9XZZ6"/>
<sequence>MQFYRSSSYPMARRRQWLNGPQRKGIAHRIHSRSTDVICISVRLYWMSAVFRLFVTDTTTLLKSITCRR</sequence>
<evidence type="ECO:0000313" key="2">
    <source>
        <dbReference type="Proteomes" id="UP000192247"/>
    </source>
</evidence>
<keyword evidence="2" id="KW-1185">Reference proteome</keyword>
<gene>
    <name evidence="1" type="ORF">BIW11_05996</name>
</gene>
<protein>
    <submittedName>
        <fullName evidence="1">Uncharacterized protein</fullName>
    </submittedName>
</protein>
<comment type="caution">
    <text evidence="1">The sequence shown here is derived from an EMBL/GenBank/DDBJ whole genome shotgun (WGS) entry which is preliminary data.</text>
</comment>
<evidence type="ECO:0000313" key="1">
    <source>
        <dbReference type="EMBL" id="OQR79055.1"/>
    </source>
</evidence>
<dbReference type="AlphaFoldDB" id="A0A1V9XZZ6"/>
<organism evidence="1 2">
    <name type="scientific">Tropilaelaps mercedesae</name>
    <dbReference type="NCBI Taxonomy" id="418985"/>
    <lineage>
        <taxon>Eukaryota</taxon>
        <taxon>Metazoa</taxon>
        <taxon>Ecdysozoa</taxon>
        <taxon>Arthropoda</taxon>
        <taxon>Chelicerata</taxon>
        <taxon>Arachnida</taxon>
        <taxon>Acari</taxon>
        <taxon>Parasitiformes</taxon>
        <taxon>Mesostigmata</taxon>
        <taxon>Gamasina</taxon>
        <taxon>Dermanyssoidea</taxon>
        <taxon>Laelapidae</taxon>
        <taxon>Tropilaelaps</taxon>
    </lineage>
</organism>
<reference evidence="1 2" key="1">
    <citation type="journal article" date="2017" name="Gigascience">
        <title>Draft genome of the honey bee ectoparasitic mite, Tropilaelaps mercedesae, is shaped by the parasitic life history.</title>
        <authorList>
            <person name="Dong X."/>
            <person name="Armstrong S.D."/>
            <person name="Xia D."/>
            <person name="Makepeace B.L."/>
            <person name="Darby A.C."/>
            <person name="Kadowaki T."/>
        </authorList>
    </citation>
    <scope>NUCLEOTIDE SEQUENCE [LARGE SCALE GENOMIC DNA]</scope>
    <source>
        <strain evidence="1">Wuxi-XJTLU</strain>
    </source>
</reference>
<proteinExistence type="predicted"/>